<evidence type="ECO:0000313" key="5">
    <source>
        <dbReference type="EMBL" id="MBB6521030.1"/>
    </source>
</evidence>
<dbReference type="PROSITE" id="PS51118">
    <property type="entry name" value="HTH_HXLR"/>
    <property type="match status" value="1"/>
</dbReference>
<evidence type="ECO:0000256" key="3">
    <source>
        <dbReference type="ARBA" id="ARBA00023163"/>
    </source>
</evidence>
<feature type="domain" description="HTH hxlR-type" evidence="4">
    <location>
        <begin position="18"/>
        <end position="117"/>
    </location>
</feature>
<dbReference type="SUPFAM" id="SSF46785">
    <property type="entry name" value="Winged helix' DNA-binding domain"/>
    <property type="match status" value="1"/>
</dbReference>
<proteinExistence type="predicted"/>
<dbReference type="GO" id="GO:0003677">
    <property type="term" value="F:DNA binding"/>
    <property type="evidence" value="ECO:0007669"/>
    <property type="project" value="UniProtKB-KW"/>
</dbReference>
<sequence length="126" mass="14316">MAKHTGSDVAPNVYAAICPSREVLALIGEKWVSLIVGALDQRVLRFGELKRLCEGISQKMLTQSLRKMERDGLIVREVFDDELVLRVEYSLSPLGQTLIPVVSMAKMWAEENLRIIEANRRVYDEQ</sequence>
<keyword evidence="1" id="KW-0805">Transcription regulation</keyword>
<dbReference type="Proteomes" id="UP000528457">
    <property type="component" value="Unassembled WGS sequence"/>
</dbReference>
<evidence type="ECO:0000256" key="1">
    <source>
        <dbReference type="ARBA" id="ARBA00023015"/>
    </source>
</evidence>
<dbReference type="AlphaFoldDB" id="A0A7X0JRM5"/>
<evidence type="ECO:0000313" key="6">
    <source>
        <dbReference type="Proteomes" id="UP000528457"/>
    </source>
</evidence>
<keyword evidence="6" id="KW-1185">Reference proteome</keyword>
<gene>
    <name evidence="5" type="ORF">HNR48_001308</name>
</gene>
<dbReference type="InterPro" id="IPR036388">
    <property type="entry name" value="WH-like_DNA-bd_sf"/>
</dbReference>
<comment type="caution">
    <text evidence="5">The sequence shown here is derived from an EMBL/GenBank/DDBJ whole genome shotgun (WGS) entry which is preliminary data.</text>
</comment>
<protein>
    <submittedName>
        <fullName evidence="5">DNA-binding HxlR family transcriptional regulator</fullName>
    </submittedName>
</protein>
<dbReference type="InParanoid" id="A0A7X0JRM5"/>
<dbReference type="EMBL" id="JACHHT010000001">
    <property type="protein sequence ID" value="MBB6521030.1"/>
    <property type="molecule type" value="Genomic_DNA"/>
</dbReference>
<evidence type="ECO:0000256" key="2">
    <source>
        <dbReference type="ARBA" id="ARBA00023125"/>
    </source>
</evidence>
<dbReference type="PANTHER" id="PTHR33204">
    <property type="entry name" value="TRANSCRIPTIONAL REGULATOR, MARR FAMILY"/>
    <property type="match status" value="1"/>
</dbReference>
<keyword evidence="2 5" id="KW-0238">DNA-binding</keyword>
<dbReference type="InterPro" id="IPR002577">
    <property type="entry name" value="HTH_HxlR"/>
</dbReference>
<dbReference type="InterPro" id="IPR036390">
    <property type="entry name" value="WH_DNA-bd_sf"/>
</dbReference>
<name>A0A7X0JRM5_9GAMM</name>
<organism evidence="5 6">
    <name type="scientific">Pseudoteredinibacter isoporae</name>
    <dbReference type="NCBI Taxonomy" id="570281"/>
    <lineage>
        <taxon>Bacteria</taxon>
        <taxon>Pseudomonadati</taxon>
        <taxon>Pseudomonadota</taxon>
        <taxon>Gammaproteobacteria</taxon>
        <taxon>Cellvibrionales</taxon>
        <taxon>Cellvibrionaceae</taxon>
        <taxon>Pseudoteredinibacter</taxon>
    </lineage>
</organism>
<dbReference type="Gene3D" id="1.10.10.10">
    <property type="entry name" value="Winged helix-like DNA-binding domain superfamily/Winged helix DNA-binding domain"/>
    <property type="match status" value="1"/>
</dbReference>
<dbReference type="PANTHER" id="PTHR33204:SF37">
    <property type="entry name" value="HTH-TYPE TRANSCRIPTIONAL REGULATOR YODB"/>
    <property type="match status" value="1"/>
</dbReference>
<evidence type="ECO:0000259" key="4">
    <source>
        <dbReference type="PROSITE" id="PS51118"/>
    </source>
</evidence>
<keyword evidence="3" id="KW-0804">Transcription</keyword>
<dbReference type="Pfam" id="PF01638">
    <property type="entry name" value="HxlR"/>
    <property type="match status" value="1"/>
</dbReference>
<reference evidence="5 6" key="1">
    <citation type="submission" date="2020-08" db="EMBL/GenBank/DDBJ databases">
        <title>Genomic Encyclopedia of Type Strains, Phase IV (KMG-IV): sequencing the most valuable type-strain genomes for metagenomic binning, comparative biology and taxonomic classification.</title>
        <authorList>
            <person name="Goeker M."/>
        </authorList>
    </citation>
    <scope>NUCLEOTIDE SEQUENCE [LARGE SCALE GENOMIC DNA]</scope>
    <source>
        <strain evidence="5 6">DSM 22368</strain>
    </source>
</reference>
<dbReference type="RefSeq" id="WP_166849645.1">
    <property type="nucleotide sequence ID" value="NZ_JAAONY010000001.1"/>
</dbReference>
<accession>A0A7X0JRM5</accession>